<protein>
    <submittedName>
        <fullName evidence="1">Uncharacterized protein</fullName>
    </submittedName>
</protein>
<proteinExistence type="predicted"/>
<reference evidence="1 2" key="1">
    <citation type="journal article" date="2021" name="Commun. Biol.">
        <title>The genome of Shorea leprosula (Dipterocarpaceae) highlights the ecological relevance of drought in aseasonal tropical rainforests.</title>
        <authorList>
            <person name="Ng K.K.S."/>
            <person name="Kobayashi M.J."/>
            <person name="Fawcett J.A."/>
            <person name="Hatakeyama M."/>
            <person name="Paape T."/>
            <person name="Ng C.H."/>
            <person name="Ang C.C."/>
            <person name="Tnah L.H."/>
            <person name="Lee C.T."/>
            <person name="Nishiyama T."/>
            <person name="Sese J."/>
            <person name="O'Brien M.J."/>
            <person name="Copetti D."/>
            <person name="Mohd Noor M.I."/>
            <person name="Ong R.C."/>
            <person name="Putra M."/>
            <person name="Sireger I.Z."/>
            <person name="Indrioko S."/>
            <person name="Kosugi Y."/>
            <person name="Izuno A."/>
            <person name="Isagi Y."/>
            <person name="Lee S.L."/>
            <person name="Shimizu K.K."/>
        </authorList>
    </citation>
    <scope>NUCLEOTIDE SEQUENCE [LARGE SCALE GENOMIC DNA]</scope>
    <source>
        <strain evidence="1">214</strain>
    </source>
</reference>
<evidence type="ECO:0000313" key="2">
    <source>
        <dbReference type="Proteomes" id="UP001054252"/>
    </source>
</evidence>
<organism evidence="1 2">
    <name type="scientific">Rubroshorea leprosula</name>
    <dbReference type="NCBI Taxonomy" id="152421"/>
    <lineage>
        <taxon>Eukaryota</taxon>
        <taxon>Viridiplantae</taxon>
        <taxon>Streptophyta</taxon>
        <taxon>Embryophyta</taxon>
        <taxon>Tracheophyta</taxon>
        <taxon>Spermatophyta</taxon>
        <taxon>Magnoliopsida</taxon>
        <taxon>eudicotyledons</taxon>
        <taxon>Gunneridae</taxon>
        <taxon>Pentapetalae</taxon>
        <taxon>rosids</taxon>
        <taxon>malvids</taxon>
        <taxon>Malvales</taxon>
        <taxon>Dipterocarpaceae</taxon>
        <taxon>Rubroshorea</taxon>
    </lineage>
</organism>
<name>A0AAV5IBV9_9ROSI</name>
<dbReference type="EMBL" id="BPVZ01000008">
    <property type="protein sequence ID" value="GKU94765.1"/>
    <property type="molecule type" value="Genomic_DNA"/>
</dbReference>
<accession>A0AAV5IBV9</accession>
<comment type="caution">
    <text evidence="1">The sequence shown here is derived from an EMBL/GenBank/DDBJ whole genome shotgun (WGS) entry which is preliminary data.</text>
</comment>
<gene>
    <name evidence="1" type="ORF">SLEP1_g8211</name>
</gene>
<dbReference type="Proteomes" id="UP001054252">
    <property type="component" value="Unassembled WGS sequence"/>
</dbReference>
<dbReference type="AlphaFoldDB" id="A0AAV5IBV9"/>
<sequence>MKNRCKTFRNMCHASRKGHVHVPLVVVQISQFKYWLLSRLCSR</sequence>
<evidence type="ECO:0000313" key="1">
    <source>
        <dbReference type="EMBL" id="GKU94765.1"/>
    </source>
</evidence>
<keyword evidence="2" id="KW-1185">Reference proteome</keyword>